<organism evidence="2 3">
    <name type="scientific">Ensete ventricosum</name>
    <name type="common">Abyssinian banana</name>
    <name type="synonym">Musa ensete</name>
    <dbReference type="NCBI Taxonomy" id="4639"/>
    <lineage>
        <taxon>Eukaryota</taxon>
        <taxon>Viridiplantae</taxon>
        <taxon>Streptophyta</taxon>
        <taxon>Embryophyta</taxon>
        <taxon>Tracheophyta</taxon>
        <taxon>Spermatophyta</taxon>
        <taxon>Magnoliopsida</taxon>
        <taxon>Liliopsida</taxon>
        <taxon>Zingiberales</taxon>
        <taxon>Musaceae</taxon>
        <taxon>Ensete</taxon>
    </lineage>
</organism>
<reference evidence="2 3" key="1">
    <citation type="journal article" date="2014" name="Agronomy (Basel)">
        <title>A Draft Genome Sequence for Ensete ventricosum, the Drought-Tolerant Tree Against Hunger.</title>
        <authorList>
            <person name="Harrison J."/>
            <person name="Moore K.A."/>
            <person name="Paszkiewicz K."/>
            <person name="Jones T."/>
            <person name="Grant M."/>
            <person name="Ambacheew D."/>
            <person name="Muzemil S."/>
            <person name="Studholme D.J."/>
        </authorList>
    </citation>
    <scope>NUCLEOTIDE SEQUENCE [LARGE SCALE GENOMIC DNA]</scope>
</reference>
<dbReference type="Proteomes" id="UP000287651">
    <property type="component" value="Unassembled WGS sequence"/>
</dbReference>
<evidence type="ECO:0000313" key="2">
    <source>
        <dbReference type="EMBL" id="RRT44824.1"/>
    </source>
</evidence>
<evidence type="ECO:0000313" key="3">
    <source>
        <dbReference type="Proteomes" id="UP000287651"/>
    </source>
</evidence>
<gene>
    <name evidence="2" type="ORF">B296_00037996</name>
</gene>
<evidence type="ECO:0000256" key="1">
    <source>
        <dbReference type="SAM" id="MobiDB-lite"/>
    </source>
</evidence>
<dbReference type="EMBL" id="AMZH03016223">
    <property type="protein sequence ID" value="RRT44824.1"/>
    <property type="molecule type" value="Genomic_DNA"/>
</dbReference>
<proteinExistence type="predicted"/>
<protein>
    <submittedName>
        <fullName evidence="2">Uncharacterized protein</fullName>
    </submittedName>
</protein>
<sequence>MAAALSSSCSSSSAAALACRNSCIRIPGRPSVPSVSSTTLCCSLAMEAMKPGPKKRESSMTASSGQQETDPHSRIISSRELEFLSAYSTPLKPLNPLLYLDSMGARSSNRSDMGSILVSTSTLFSSSKPMASLRQMEIARFTLKEQRSRKRVSFERERKNESMGGNADLAGVVGVGIAAPFLERGDHVSSGGAVVLHARDAKLDHMADVPKAGAFVHVFVEPLATDREVELLHQVGELGVERPEQARGAVEELEGHEGVGREGAVEIV</sequence>
<name>A0A426XZD7_ENSVE</name>
<dbReference type="AlphaFoldDB" id="A0A426XZD7"/>
<comment type="caution">
    <text evidence="2">The sequence shown here is derived from an EMBL/GenBank/DDBJ whole genome shotgun (WGS) entry which is preliminary data.</text>
</comment>
<feature type="compositionally biased region" description="Polar residues" evidence="1">
    <location>
        <begin position="59"/>
        <end position="68"/>
    </location>
</feature>
<accession>A0A426XZD7</accession>
<feature type="region of interest" description="Disordered" evidence="1">
    <location>
        <begin position="52"/>
        <end position="74"/>
    </location>
</feature>